<organism evidence="1 2">
    <name type="scientific">Marinobacter adhaerens (strain DSM 23420 / HP15)</name>
    <dbReference type="NCBI Taxonomy" id="225937"/>
    <lineage>
        <taxon>Bacteria</taxon>
        <taxon>Pseudomonadati</taxon>
        <taxon>Pseudomonadota</taxon>
        <taxon>Gammaproteobacteria</taxon>
        <taxon>Pseudomonadales</taxon>
        <taxon>Marinobacteraceae</taxon>
        <taxon>Marinobacter</taxon>
    </lineage>
</organism>
<name>E4PQ36_MARAH</name>
<accession>E4PQ36</accession>
<dbReference type="HOGENOM" id="CLU_2356416_0_0_6"/>
<reference evidence="2" key="2">
    <citation type="submission" date="2010-02" db="EMBL/GenBank/DDBJ databases">
        <title>Complete genome sequence of Marinobacter adhaerens type strain (HP15).</title>
        <authorList>
            <person name="Gaerdes A.A.M."/>
            <person name="Kaeppel E."/>
            <person name="Shezad A."/>
            <person name="Seebah S."/>
            <person name="Teeling H."/>
            <person name="Yarza P."/>
            <person name="Gloeckner F.O."/>
            <person name="Ullrich M.S."/>
        </authorList>
    </citation>
    <scope>NUCLEOTIDE SEQUENCE [LARGE SCALE GENOMIC DNA]</scope>
    <source>
        <strain evidence="2">DSM 23420 / HP15</strain>
    </source>
</reference>
<gene>
    <name evidence="1" type="ordered locus">HP15_1952</name>
</gene>
<proteinExistence type="predicted"/>
<evidence type="ECO:0000313" key="2">
    <source>
        <dbReference type="Proteomes" id="UP000007077"/>
    </source>
</evidence>
<dbReference type="STRING" id="225937.HP15_1952"/>
<dbReference type="AlphaFoldDB" id="E4PQ36"/>
<dbReference type="PATRIC" id="fig|225937.3.peg.1964"/>
<dbReference type="EMBL" id="CP001978">
    <property type="protein sequence ID" value="ADP97716.1"/>
    <property type="molecule type" value="Genomic_DNA"/>
</dbReference>
<dbReference type="KEGG" id="mad:HP15_1952"/>
<dbReference type="Proteomes" id="UP000007077">
    <property type="component" value="Chromosome"/>
</dbReference>
<sequence length="96" mass="9724">MGQTITDTLLAELALTNTAANETDGEITFEPISNDNSANAGGDQKWARILDRDGAEVLYLTAGGPGDGAELTLNTSTITENGPVAITSGTITIGGA</sequence>
<reference evidence="1 2" key="1">
    <citation type="journal article" date="2010" name="Stand. Genomic Sci.">
        <title>Complete genome sequence of Marinobacter adhaerens type strain (HP15), a diatom-interacting marine microorganism.</title>
        <authorList>
            <person name="Gardes A."/>
            <person name="Kaeppel E."/>
            <person name="Shehzad A."/>
            <person name="Seebah S."/>
            <person name="Teeling H."/>
            <person name="Yarza P."/>
            <person name="Glockner F.O."/>
            <person name="Grossart H.P."/>
            <person name="Ullrich M.S."/>
        </authorList>
    </citation>
    <scope>NUCLEOTIDE SEQUENCE [LARGE SCALE GENOMIC DNA]</scope>
    <source>
        <strain evidence="2">DSM 23420 / HP15</strain>
    </source>
</reference>
<protein>
    <submittedName>
        <fullName evidence="1">Uncharacterized protein</fullName>
    </submittedName>
</protein>
<evidence type="ECO:0000313" key="1">
    <source>
        <dbReference type="EMBL" id="ADP97716.1"/>
    </source>
</evidence>